<dbReference type="EMBL" id="HF935952">
    <property type="protein sequence ID" value="CCX14354.1"/>
    <property type="molecule type" value="Genomic_DNA"/>
</dbReference>
<protein>
    <submittedName>
        <fullName evidence="2">Uncharacterized protein</fullName>
    </submittedName>
</protein>
<accession>U4L9Z9</accession>
<reference evidence="2 3" key="1">
    <citation type="journal article" date="2013" name="PLoS Genet.">
        <title>The genome and development-dependent transcriptomes of Pyronema confluens: a window into fungal evolution.</title>
        <authorList>
            <person name="Traeger S."/>
            <person name="Altegoer F."/>
            <person name="Freitag M."/>
            <person name="Gabaldon T."/>
            <person name="Kempken F."/>
            <person name="Kumar A."/>
            <person name="Marcet-Houben M."/>
            <person name="Poggeler S."/>
            <person name="Stajich J.E."/>
            <person name="Nowrousian M."/>
        </authorList>
    </citation>
    <scope>NUCLEOTIDE SEQUENCE [LARGE SCALE GENOMIC DNA]</scope>
    <source>
        <strain evidence="3">CBS 100304</strain>
        <tissue evidence="2">Vegetative mycelium</tissue>
    </source>
</reference>
<proteinExistence type="predicted"/>
<keyword evidence="3" id="KW-1185">Reference proteome</keyword>
<gene>
    <name evidence="2" type="ORF">PCON_13947</name>
</gene>
<dbReference type="Proteomes" id="UP000018144">
    <property type="component" value="Unassembled WGS sequence"/>
</dbReference>
<sequence>MLSNPSKLAVYVYSAVCLCLSLCTTASSEIFGPNQHEIRSPSHHANLSAYLSLRPAKRDNFDDWFHGFASSIASVESSITQSEAKSKKSKTKKPNKSEDVAIAKRTIELEAMTTTVKMTQTVQATRATEMVLPTSTKLLDTVTDLTDLMVAKGCYHTVPGLWTEPCDTAVGPVETGSQASGASQISQASQASQASGVAKAILLEEVGIVNDAVALIPKWSGIEAL</sequence>
<evidence type="ECO:0000313" key="3">
    <source>
        <dbReference type="Proteomes" id="UP000018144"/>
    </source>
</evidence>
<name>U4L9Z9_PYROM</name>
<feature type="signal peptide" evidence="1">
    <location>
        <begin position="1"/>
        <end position="28"/>
    </location>
</feature>
<organism evidence="2 3">
    <name type="scientific">Pyronema omphalodes (strain CBS 100304)</name>
    <name type="common">Pyronema confluens</name>
    <dbReference type="NCBI Taxonomy" id="1076935"/>
    <lineage>
        <taxon>Eukaryota</taxon>
        <taxon>Fungi</taxon>
        <taxon>Dikarya</taxon>
        <taxon>Ascomycota</taxon>
        <taxon>Pezizomycotina</taxon>
        <taxon>Pezizomycetes</taxon>
        <taxon>Pezizales</taxon>
        <taxon>Pyronemataceae</taxon>
        <taxon>Pyronema</taxon>
    </lineage>
</organism>
<evidence type="ECO:0000313" key="2">
    <source>
        <dbReference type="EMBL" id="CCX14354.1"/>
    </source>
</evidence>
<feature type="chain" id="PRO_5004651425" evidence="1">
    <location>
        <begin position="29"/>
        <end position="225"/>
    </location>
</feature>
<keyword evidence="1" id="KW-0732">Signal</keyword>
<evidence type="ECO:0000256" key="1">
    <source>
        <dbReference type="SAM" id="SignalP"/>
    </source>
</evidence>
<dbReference type="AlphaFoldDB" id="U4L9Z9"/>